<protein>
    <submittedName>
        <fullName evidence="1">Uncharacterized protein</fullName>
    </submittedName>
</protein>
<comment type="caution">
    <text evidence="1">The sequence shown here is derived from an EMBL/GenBank/DDBJ whole genome shotgun (WGS) entry which is preliminary data.</text>
</comment>
<dbReference type="AlphaFoldDB" id="A0A8J2IEF1"/>
<proteinExistence type="predicted"/>
<accession>A0A8J2IEF1</accession>
<gene>
    <name evidence="1" type="ORF">FEQUK3_LOCUS963</name>
</gene>
<reference evidence="1" key="1">
    <citation type="submission" date="2021-05" db="EMBL/GenBank/DDBJ databases">
        <authorList>
            <person name="Khan N."/>
        </authorList>
    </citation>
    <scope>NUCLEOTIDE SEQUENCE</scope>
</reference>
<dbReference type="EMBL" id="CAJSTJ010000044">
    <property type="protein sequence ID" value="CAG7555221.1"/>
    <property type="molecule type" value="Genomic_DNA"/>
</dbReference>
<organism evidence="1 2">
    <name type="scientific">Fusarium equiseti</name>
    <name type="common">Fusarium scirpi</name>
    <dbReference type="NCBI Taxonomy" id="61235"/>
    <lineage>
        <taxon>Eukaryota</taxon>
        <taxon>Fungi</taxon>
        <taxon>Dikarya</taxon>
        <taxon>Ascomycota</taxon>
        <taxon>Pezizomycotina</taxon>
        <taxon>Sordariomycetes</taxon>
        <taxon>Hypocreomycetidae</taxon>
        <taxon>Hypocreales</taxon>
        <taxon>Nectriaceae</taxon>
        <taxon>Fusarium</taxon>
        <taxon>Fusarium incarnatum-equiseti species complex</taxon>
    </lineage>
</organism>
<sequence length="279" mass="30965">MAAVEAAFDTEFSFLKFANHDEFQCQDEIAVKRTAYWSHCGPLIDTSEGLPSTFHDFGKRTFTGSVQDRLIPFLNRANSVLRDKGFQHYFLTIRASTPTHKFDRPRWHTDELFFTDTLPGTRLGLKSPYEKAHQNNGMNWKICTTLLGPSTLFIPQAHQSSARTAQESARHAASTEHNCSFITCIACAAASDAVRNELAATLGPCGAEVAELGECAVFKVGRELGAVHSEPCMSEGNSGRVFVNVVPGTEAELKELMGRWGMEFPRQWEFPRPLGIGDF</sequence>
<dbReference type="Proteomes" id="UP000693738">
    <property type="component" value="Unassembled WGS sequence"/>
</dbReference>
<name>A0A8J2IEF1_FUSEQ</name>
<evidence type="ECO:0000313" key="2">
    <source>
        <dbReference type="Proteomes" id="UP000693738"/>
    </source>
</evidence>
<evidence type="ECO:0000313" key="1">
    <source>
        <dbReference type="EMBL" id="CAG7555221.1"/>
    </source>
</evidence>